<accession>A0A853J8Q7</accession>
<dbReference type="GO" id="GO:0005886">
    <property type="term" value="C:plasma membrane"/>
    <property type="evidence" value="ECO:0007669"/>
    <property type="project" value="TreeGrafter"/>
</dbReference>
<evidence type="ECO:0000313" key="2">
    <source>
        <dbReference type="EMBL" id="NZA25531.1"/>
    </source>
</evidence>
<comment type="caution">
    <text evidence="2">The sequence shown here is derived from an EMBL/GenBank/DDBJ whole genome shotgun (WGS) entry which is preliminary data.</text>
</comment>
<gene>
    <name evidence="2" type="ORF">H0E84_03975</name>
</gene>
<dbReference type="PANTHER" id="PTHR38684:SF1">
    <property type="entry name" value="PROTEIN AMPE"/>
    <property type="match status" value="1"/>
</dbReference>
<dbReference type="RefSeq" id="WP_180677337.1">
    <property type="nucleotide sequence ID" value="NZ_JACCKA010000029.1"/>
</dbReference>
<feature type="transmembrane region" description="Helical" evidence="1">
    <location>
        <begin position="147"/>
        <end position="165"/>
    </location>
</feature>
<sequence>MFATLLAVVVALVLGHIAPTLAASLRQFDWYAGWLRWLDERFPQEGFWRGPFGIVLALLPPLLLLALFQIALYERMLGFPSLLLGVAVLFYSWGPRDLDLDVQAVLEAPDAAVRHAAAARLWPWGQAPSLAGGPLVAAVFRNARTRWFGVLFWFLVLGPTGALLYRLAALAAQDEAAAALPAATAGGARRLLAVLDWPVDQLLAASLALVGNFDVVVGAWREAGSAAFALGSRFLDALALASVRGELADEAEDYAGSGVPPPLAVGPLPELRDAMSLVWRVLLLWLALIALFVIAGWVG</sequence>
<evidence type="ECO:0008006" key="4">
    <source>
        <dbReference type="Google" id="ProtNLM"/>
    </source>
</evidence>
<organism evidence="2 3">
    <name type="scientific">Luteimonas salinisoli</name>
    <dbReference type="NCBI Taxonomy" id="2752307"/>
    <lineage>
        <taxon>Bacteria</taxon>
        <taxon>Pseudomonadati</taxon>
        <taxon>Pseudomonadota</taxon>
        <taxon>Gammaproteobacteria</taxon>
        <taxon>Lysobacterales</taxon>
        <taxon>Lysobacteraceae</taxon>
        <taxon>Luteimonas</taxon>
    </lineage>
</organism>
<dbReference type="PANTHER" id="PTHR38684">
    <property type="entry name" value="PROTEIN AMPE"/>
    <property type="match status" value="1"/>
</dbReference>
<keyword evidence="1" id="KW-1133">Transmembrane helix</keyword>
<reference evidence="2 3" key="1">
    <citation type="submission" date="2020-07" db="EMBL/GenBank/DDBJ databases">
        <title>Luteimonas sp. SJ-92.</title>
        <authorList>
            <person name="Huang X.-X."/>
            <person name="Xu L."/>
            <person name="Sun J.-Q."/>
        </authorList>
    </citation>
    <scope>NUCLEOTIDE SEQUENCE [LARGE SCALE GENOMIC DNA]</scope>
    <source>
        <strain evidence="2 3">SJ-92</strain>
    </source>
</reference>
<keyword evidence="1" id="KW-0472">Membrane</keyword>
<protein>
    <recommendedName>
        <fullName evidence="4">AmpE protein</fullName>
    </recommendedName>
</protein>
<evidence type="ECO:0000313" key="3">
    <source>
        <dbReference type="Proteomes" id="UP000578091"/>
    </source>
</evidence>
<dbReference type="EMBL" id="JACCKA010000029">
    <property type="protein sequence ID" value="NZA25531.1"/>
    <property type="molecule type" value="Genomic_DNA"/>
</dbReference>
<feature type="transmembrane region" description="Helical" evidence="1">
    <location>
        <begin position="277"/>
        <end position="298"/>
    </location>
</feature>
<evidence type="ECO:0000256" key="1">
    <source>
        <dbReference type="SAM" id="Phobius"/>
    </source>
</evidence>
<dbReference type="InterPro" id="IPR052966">
    <property type="entry name" value="Beta-lactamase_Reg"/>
</dbReference>
<name>A0A853J8Q7_9GAMM</name>
<proteinExistence type="predicted"/>
<keyword evidence="3" id="KW-1185">Reference proteome</keyword>
<feature type="transmembrane region" description="Helical" evidence="1">
    <location>
        <begin position="75"/>
        <end position="93"/>
    </location>
</feature>
<feature type="transmembrane region" description="Helical" evidence="1">
    <location>
        <begin position="46"/>
        <end position="68"/>
    </location>
</feature>
<dbReference type="Proteomes" id="UP000578091">
    <property type="component" value="Unassembled WGS sequence"/>
</dbReference>
<keyword evidence="1" id="KW-0812">Transmembrane</keyword>
<dbReference type="AlphaFoldDB" id="A0A853J8Q7"/>
<dbReference type="GO" id="GO:0046677">
    <property type="term" value="P:response to antibiotic"/>
    <property type="evidence" value="ECO:0007669"/>
    <property type="project" value="TreeGrafter"/>
</dbReference>